<feature type="transmembrane region" description="Helical" evidence="1">
    <location>
        <begin position="363"/>
        <end position="396"/>
    </location>
</feature>
<name>I3TFZ4_THEC1</name>
<feature type="transmembrane region" description="Helical" evidence="1">
    <location>
        <begin position="27"/>
        <end position="47"/>
    </location>
</feature>
<evidence type="ECO:0000256" key="1">
    <source>
        <dbReference type="SAM" id="Phobius"/>
    </source>
</evidence>
<proteinExistence type="predicted"/>
<feature type="transmembrane region" description="Helical" evidence="1">
    <location>
        <begin position="67"/>
        <end position="84"/>
    </location>
</feature>
<dbReference type="HOGENOM" id="CLU_688153_0_0_2"/>
<dbReference type="RefSeq" id="WP_014737932.1">
    <property type="nucleotide sequence ID" value="NC_017954.1"/>
</dbReference>
<feature type="transmembrane region" description="Helical" evidence="1">
    <location>
        <begin position="269"/>
        <end position="288"/>
    </location>
</feature>
<dbReference type="InterPro" id="IPR036259">
    <property type="entry name" value="MFS_trans_sf"/>
</dbReference>
<evidence type="ECO:0000313" key="3">
    <source>
        <dbReference type="Proteomes" id="UP000005270"/>
    </source>
</evidence>
<dbReference type="SUPFAM" id="SSF103473">
    <property type="entry name" value="MFS general substrate transporter"/>
    <property type="match status" value="1"/>
</dbReference>
<dbReference type="eggNOG" id="arCOG10276">
    <property type="taxonomic scope" value="Archaea"/>
</dbReference>
<evidence type="ECO:0000313" key="2">
    <source>
        <dbReference type="EMBL" id="AFK51682.1"/>
    </source>
</evidence>
<dbReference type="AlphaFoldDB" id="I3TFZ4"/>
<dbReference type="Proteomes" id="UP000005270">
    <property type="component" value="Chromosome"/>
</dbReference>
<keyword evidence="1" id="KW-0472">Membrane</keyword>
<dbReference type="InParanoid" id="I3TFZ4"/>
<organism evidence="2 3">
    <name type="scientific">Thermogladius calderae (strain DSM 22663 / VKM B-2946 / 1633)</name>
    <dbReference type="NCBI Taxonomy" id="1184251"/>
    <lineage>
        <taxon>Archaea</taxon>
        <taxon>Thermoproteota</taxon>
        <taxon>Thermoprotei</taxon>
        <taxon>Desulfurococcales</taxon>
        <taxon>Desulfurococcaceae</taxon>
        <taxon>Thermogladius</taxon>
    </lineage>
</organism>
<feature type="transmembrane region" description="Helical" evidence="1">
    <location>
        <begin position="130"/>
        <end position="149"/>
    </location>
</feature>
<sequence>MWLYIAGLALATLGVMDLLVNIVAVRLLNFTLIELGILNALWTAAVIPSLRHSNVLSNAGLTKRPTLIGFLVFASFFPLFYMSVMWKSATLLYTAYVLHAVTYSYVKTGCQTAVLESYPSHQWSHYSRRLAQLAVLFEGLLLLGISRVWSSLLEAWYFQLIAVFVLAGNALLILEIPQPSLRFEKILTRIESYLKKGLTRIHGYLTISSLDYADGEKVNTIIERFVKDGISLSLIAAALAAFRVGNEYLFTPLPFVFIRLMGLKTPDVITLYGVGKMIGFTVMLVLPPKVVSKGAFTLATLIKIVSVVGIIFWRPDLGFSSVLLAAIYISNLVIDTTIYTLYVTTTSGSNVGLFNMVAEASSLVGTLTSGFVMTILGLNTTVFLLVILNLVPLLLVKKGW</sequence>
<keyword evidence="3" id="KW-1185">Reference proteome</keyword>
<keyword evidence="1" id="KW-0812">Transmembrane</keyword>
<keyword evidence="1" id="KW-1133">Transmembrane helix</keyword>
<feature type="transmembrane region" description="Helical" evidence="1">
    <location>
        <begin position="155"/>
        <end position="174"/>
    </location>
</feature>
<gene>
    <name evidence="2" type="ordered locus">TCELL_1259</name>
</gene>
<dbReference type="OrthoDB" id="19273at2157"/>
<accession>I3TFZ4</accession>
<dbReference type="KEGG" id="thg:TCELL_1259"/>
<protein>
    <recommendedName>
        <fullName evidence="4">MFS transporter</fullName>
    </recommendedName>
</protein>
<dbReference type="EMBL" id="CP003531">
    <property type="protein sequence ID" value="AFK51682.1"/>
    <property type="molecule type" value="Genomic_DNA"/>
</dbReference>
<evidence type="ECO:0008006" key="4">
    <source>
        <dbReference type="Google" id="ProtNLM"/>
    </source>
</evidence>
<feature type="transmembrane region" description="Helical" evidence="1">
    <location>
        <begin position="294"/>
        <end position="313"/>
    </location>
</feature>
<dbReference type="STRING" id="1184251.TCELL_1259"/>
<feature type="transmembrane region" description="Helical" evidence="1">
    <location>
        <begin position="322"/>
        <end position="343"/>
    </location>
</feature>
<dbReference type="GeneID" id="13013580"/>
<reference evidence="2 3" key="1">
    <citation type="journal article" date="2012" name="J. Bacteriol.">
        <title>Complete genome sequence of the hyperthermophilic cellulolytic Crenarchaeon 'Thermogladius cellulolyticus' 1633.</title>
        <authorList>
            <person name="Mardanov A.V."/>
            <person name="Kochetkova T.V."/>
            <person name="Beletsky A.V."/>
            <person name="Bonch-Osmolovskaya E.A."/>
            <person name="Ravin N.V."/>
            <person name="Skryabin K.G."/>
        </authorList>
    </citation>
    <scope>NUCLEOTIDE SEQUENCE [LARGE SCALE GENOMIC DNA]</scope>
    <source>
        <strain evidence="3">DSM 22663 / VKM B-2946 / 1633</strain>
    </source>
</reference>